<proteinExistence type="predicted"/>
<dbReference type="Proteomes" id="UP000325577">
    <property type="component" value="Linkage Group LG2"/>
</dbReference>
<keyword evidence="2" id="KW-1185">Reference proteome</keyword>
<evidence type="ECO:0000313" key="2">
    <source>
        <dbReference type="Proteomes" id="UP000325577"/>
    </source>
</evidence>
<accession>A0A5J5AQM7</accession>
<sequence>MGPAHWTVNACTRLTNSSVPVFFQGSSVLRQSLVPLSIDLIAGEPTSICRVRVLKLELFGEEKEGPVFIHR</sequence>
<protein>
    <submittedName>
        <fullName evidence="1">Uncharacterized protein</fullName>
    </submittedName>
</protein>
<gene>
    <name evidence="1" type="ORF">F0562_006772</name>
</gene>
<reference evidence="1 2" key="1">
    <citation type="submission" date="2019-09" db="EMBL/GenBank/DDBJ databases">
        <title>A chromosome-level genome assembly of the Chinese tupelo Nyssa sinensis.</title>
        <authorList>
            <person name="Yang X."/>
            <person name="Kang M."/>
            <person name="Yang Y."/>
            <person name="Xiong H."/>
            <person name="Wang M."/>
            <person name="Zhang Z."/>
            <person name="Wang Z."/>
            <person name="Wu H."/>
            <person name="Ma T."/>
            <person name="Liu J."/>
            <person name="Xi Z."/>
        </authorList>
    </citation>
    <scope>NUCLEOTIDE SEQUENCE [LARGE SCALE GENOMIC DNA]</scope>
    <source>
        <strain evidence="1">J267</strain>
        <tissue evidence="1">Leaf</tissue>
    </source>
</reference>
<evidence type="ECO:0000313" key="1">
    <source>
        <dbReference type="EMBL" id="KAA8532086.1"/>
    </source>
</evidence>
<dbReference type="AlphaFoldDB" id="A0A5J5AQM7"/>
<name>A0A5J5AQM7_9ASTE</name>
<organism evidence="1 2">
    <name type="scientific">Nyssa sinensis</name>
    <dbReference type="NCBI Taxonomy" id="561372"/>
    <lineage>
        <taxon>Eukaryota</taxon>
        <taxon>Viridiplantae</taxon>
        <taxon>Streptophyta</taxon>
        <taxon>Embryophyta</taxon>
        <taxon>Tracheophyta</taxon>
        <taxon>Spermatophyta</taxon>
        <taxon>Magnoliopsida</taxon>
        <taxon>eudicotyledons</taxon>
        <taxon>Gunneridae</taxon>
        <taxon>Pentapetalae</taxon>
        <taxon>asterids</taxon>
        <taxon>Cornales</taxon>
        <taxon>Nyssaceae</taxon>
        <taxon>Nyssa</taxon>
    </lineage>
</organism>
<dbReference type="EMBL" id="CM018043">
    <property type="protein sequence ID" value="KAA8532086.1"/>
    <property type="molecule type" value="Genomic_DNA"/>
</dbReference>